<gene>
    <name evidence="2" type="ORF">D1B33_14870</name>
</gene>
<feature type="transmembrane region" description="Helical" evidence="1">
    <location>
        <begin position="6"/>
        <end position="30"/>
    </location>
</feature>
<keyword evidence="1" id="KW-0812">Transmembrane</keyword>
<name>A0A396SJQ1_9BACL</name>
<keyword evidence="3" id="KW-1185">Reference proteome</keyword>
<dbReference type="AlphaFoldDB" id="A0A396SJQ1"/>
<accession>A0A396SJQ1</accession>
<keyword evidence="1" id="KW-1133">Transmembrane helix</keyword>
<dbReference type="EMBL" id="QWEI01000009">
    <property type="protein sequence ID" value="RHW34077.1"/>
    <property type="molecule type" value="Genomic_DNA"/>
</dbReference>
<keyword evidence="1" id="KW-0472">Membrane</keyword>
<protein>
    <recommendedName>
        <fullName evidence="4">DUF4083 domain-containing protein</fullName>
    </recommendedName>
</protein>
<proteinExistence type="predicted"/>
<evidence type="ECO:0000256" key="1">
    <source>
        <dbReference type="SAM" id="Phobius"/>
    </source>
</evidence>
<comment type="caution">
    <text evidence="2">The sequence shown here is derived from an EMBL/GenBank/DDBJ whole genome shotgun (WGS) entry which is preliminary data.</text>
</comment>
<dbReference type="Proteomes" id="UP000265692">
    <property type="component" value="Unassembled WGS sequence"/>
</dbReference>
<evidence type="ECO:0000313" key="3">
    <source>
        <dbReference type="Proteomes" id="UP000265692"/>
    </source>
</evidence>
<dbReference type="OrthoDB" id="2935324at2"/>
<sequence length="63" mass="7310">MSGNGMFAVMALLPIAFYVVLIFFGIYFVIKAVKYMDAKIKLDREKNEKIDRLIEAINKEKNH</sequence>
<dbReference type="RefSeq" id="WP_118877191.1">
    <property type="nucleotide sequence ID" value="NZ_QWEI01000009.1"/>
</dbReference>
<reference evidence="2 3" key="1">
    <citation type="submission" date="2018-08" db="EMBL/GenBank/DDBJ databases">
        <title>Lysinibacillus sp. YLB-03 draft genome sequence.</title>
        <authorList>
            <person name="Yu L."/>
        </authorList>
    </citation>
    <scope>NUCLEOTIDE SEQUENCE [LARGE SCALE GENOMIC DNA]</scope>
    <source>
        <strain evidence="2 3">YLB-03</strain>
    </source>
</reference>
<evidence type="ECO:0000313" key="2">
    <source>
        <dbReference type="EMBL" id="RHW34077.1"/>
    </source>
</evidence>
<organism evidence="2 3">
    <name type="scientific">Ureibacillus yapensis</name>
    <dbReference type="NCBI Taxonomy" id="2304605"/>
    <lineage>
        <taxon>Bacteria</taxon>
        <taxon>Bacillati</taxon>
        <taxon>Bacillota</taxon>
        <taxon>Bacilli</taxon>
        <taxon>Bacillales</taxon>
        <taxon>Caryophanaceae</taxon>
        <taxon>Ureibacillus</taxon>
    </lineage>
</organism>
<evidence type="ECO:0008006" key="4">
    <source>
        <dbReference type="Google" id="ProtNLM"/>
    </source>
</evidence>